<keyword evidence="4 8" id="KW-0812">Transmembrane</keyword>
<keyword evidence="2" id="KW-1003">Cell membrane</keyword>
<organism evidence="9 10">
    <name type="scientific">Pedobacter chinensis</name>
    <dbReference type="NCBI Taxonomy" id="2282421"/>
    <lineage>
        <taxon>Bacteria</taxon>
        <taxon>Pseudomonadati</taxon>
        <taxon>Bacteroidota</taxon>
        <taxon>Sphingobacteriia</taxon>
        <taxon>Sphingobacteriales</taxon>
        <taxon>Sphingobacteriaceae</taxon>
        <taxon>Pedobacter</taxon>
    </lineage>
</organism>
<dbReference type="InterPro" id="IPR019127">
    <property type="entry name" value="Exosortase"/>
</dbReference>
<dbReference type="Proteomes" id="UP000253961">
    <property type="component" value="Unassembled WGS sequence"/>
</dbReference>
<evidence type="ECO:0000313" key="10">
    <source>
        <dbReference type="Proteomes" id="UP000253961"/>
    </source>
</evidence>
<dbReference type="Pfam" id="PF09721">
    <property type="entry name" value="Exosortase_EpsH"/>
    <property type="match status" value="1"/>
</dbReference>
<comment type="caution">
    <text evidence="9">The sequence shown here is derived from an EMBL/GenBank/DDBJ whole genome shotgun (WGS) entry which is preliminary data.</text>
</comment>
<evidence type="ECO:0000256" key="4">
    <source>
        <dbReference type="ARBA" id="ARBA00022692"/>
    </source>
</evidence>
<reference evidence="9 10" key="1">
    <citation type="submission" date="2018-07" db="EMBL/GenBank/DDBJ databases">
        <title>Pedobacter sp. nov., isolated from soil.</title>
        <authorList>
            <person name="Zhou L.Y."/>
            <person name="Du Z.J."/>
        </authorList>
    </citation>
    <scope>NUCLEOTIDE SEQUENCE [LARGE SCALE GENOMIC DNA]</scope>
    <source>
        <strain evidence="9 10">JDX94</strain>
    </source>
</reference>
<dbReference type="EC" id="3.4.22.-" evidence="9"/>
<comment type="subcellular location">
    <subcellularLocation>
        <location evidence="1">Cell membrane</location>
        <topology evidence="1">Multi-pass membrane protein</topology>
    </subcellularLocation>
</comment>
<dbReference type="InterPro" id="IPR027551">
    <property type="entry name" value="Exosort_XrtK"/>
</dbReference>
<feature type="transmembrane region" description="Helical" evidence="8">
    <location>
        <begin position="32"/>
        <end position="53"/>
    </location>
</feature>
<dbReference type="GO" id="GO:0006508">
    <property type="term" value="P:proteolysis"/>
    <property type="evidence" value="ECO:0007669"/>
    <property type="project" value="UniProtKB-KW"/>
</dbReference>
<evidence type="ECO:0000256" key="5">
    <source>
        <dbReference type="ARBA" id="ARBA00022801"/>
    </source>
</evidence>
<evidence type="ECO:0000313" key="9">
    <source>
        <dbReference type="EMBL" id="RDC58297.1"/>
    </source>
</evidence>
<evidence type="ECO:0000256" key="3">
    <source>
        <dbReference type="ARBA" id="ARBA00022670"/>
    </source>
</evidence>
<dbReference type="NCBIfam" id="TIGR04287">
    <property type="entry name" value="exosort_XrtK"/>
    <property type="match status" value="1"/>
</dbReference>
<accession>A0A369Q4U3</accession>
<proteinExistence type="predicted"/>
<protein>
    <submittedName>
        <fullName evidence="9">Exosortase K</fullName>
        <ecNumber evidence="9">3.4.22.-</ecNumber>
    </submittedName>
</protein>
<name>A0A369Q4U3_9SPHI</name>
<gene>
    <name evidence="9" type="primary">xrtK</name>
    <name evidence="9" type="ORF">DU508_05010</name>
</gene>
<keyword evidence="5 9" id="KW-0378">Hydrolase</keyword>
<keyword evidence="6 8" id="KW-1133">Transmembrane helix</keyword>
<dbReference type="GO" id="GO:0008233">
    <property type="term" value="F:peptidase activity"/>
    <property type="evidence" value="ECO:0007669"/>
    <property type="project" value="UniProtKB-KW"/>
</dbReference>
<dbReference type="AlphaFoldDB" id="A0A369Q4U3"/>
<dbReference type="InterPro" id="IPR026392">
    <property type="entry name" value="Exo/Archaeosortase_dom"/>
</dbReference>
<dbReference type="RefSeq" id="WP_115401706.1">
    <property type="nucleotide sequence ID" value="NZ_QPKV01000002.1"/>
</dbReference>
<evidence type="ECO:0000256" key="2">
    <source>
        <dbReference type="ARBA" id="ARBA00022475"/>
    </source>
</evidence>
<dbReference type="NCBIfam" id="TIGR04178">
    <property type="entry name" value="exo_archaeo"/>
    <property type="match status" value="1"/>
</dbReference>
<evidence type="ECO:0000256" key="7">
    <source>
        <dbReference type="ARBA" id="ARBA00023136"/>
    </source>
</evidence>
<keyword evidence="10" id="KW-1185">Reference proteome</keyword>
<evidence type="ECO:0000256" key="6">
    <source>
        <dbReference type="ARBA" id="ARBA00022989"/>
    </source>
</evidence>
<keyword evidence="7 8" id="KW-0472">Membrane</keyword>
<dbReference type="OrthoDB" id="771658at2"/>
<feature type="transmembrane region" description="Helical" evidence="8">
    <location>
        <begin position="97"/>
        <end position="117"/>
    </location>
</feature>
<feature type="transmembrane region" description="Helical" evidence="8">
    <location>
        <begin position="141"/>
        <end position="162"/>
    </location>
</feature>
<dbReference type="EMBL" id="QPKV01000002">
    <property type="protein sequence ID" value="RDC58297.1"/>
    <property type="molecule type" value="Genomic_DNA"/>
</dbReference>
<feature type="transmembrane region" description="Helical" evidence="8">
    <location>
        <begin position="6"/>
        <end position="27"/>
    </location>
</feature>
<evidence type="ECO:0000256" key="8">
    <source>
        <dbReference type="SAM" id="Phobius"/>
    </source>
</evidence>
<feature type="transmembrane region" description="Helical" evidence="8">
    <location>
        <begin position="73"/>
        <end position="90"/>
    </location>
</feature>
<sequence>MKITNNIILLGIGILIFMMLKMAYTFLSTEQLLFVLAPTNFLVSLMLGTKSAYVHGYGYFYHDLNITIEKACSGYNFMLLSFTMMYYLGAKYFKNRWSIWFILSVSTIFSWALTLFVNTSRIVSSVIINKSLFSAKSYNSVFHQVEGTFIYLFFLVLMYKILDQLLKKHAKNEKFA</sequence>
<keyword evidence="3" id="KW-0645">Protease</keyword>
<dbReference type="GO" id="GO:0005886">
    <property type="term" value="C:plasma membrane"/>
    <property type="evidence" value="ECO:0007669"/>
    <property type="project" value="UniProtKB-SubCell"/>
</dbReference>
<evidence type="ECO:0000256" key="1">
    <source>
        <dbReference type="ARBA" id="ARBA00004651"/>
    </source>
</evidence>